<keyword evidence="3" id="KW-1185">Reference proteome</keyword>
<dbReference type="Pfam" id="PF13577">
    <property type="entry name" value="SnoaL_4"/>
    <property type="match status" value="1"/>
</dbReference>
<evidence type="ECO:0000313" key="2">
    <source>
        <dbReference type="EMBL" id="QJY45418.1"/>
    </source>
</evidence>
<evidence type="ECO:0000313" key="3">
    <source>
        <dbReference type="Proteomes" id="UP000505377"/>
    </source>
</evidence>
<organism evidence="2 3">
    <name type="scientific">Pseudonocardia broussonetiae</name>
    <dbReference type="NCBI Taxonomy" id="2736640"/>
    <lineage>
        <taxon>Bacteria</taxon>
        <taxon>Bacillati</taxon>
        <taxon>Actinomycetota</taxon>
        <taxon>Actinomycetes</taxon>
        <taxon>Pseudonocardiales</taxon>
        <taxon>Pseudonocardiaceae</taxon>
        <taxon>Pseudonocardia</taxon>
    </lineage>
</organism>
<dbReference type="InterPro" id="IPR032710">
    <property type="entry name" value="NTF2-like_dom_sf"/>
</dbReference>
<dbReference type="EMBL" id="CP053564">
    <property type="protein sequence ID" value="QJY45418.1"/>
    <property type="molecule type" value="Genomic_DNA"/>
</dbReference>
<name>A0A6M6JBU2_9PSEU</name>
<dbReference type="Gene3D" id="3.10.450.50">
    <property type="match status" value="1"/>
</dbReference>
<evidence type="ECO:0000259" key="1">
    <source>
        <dbReference type="Pfam" id="PF13577"/>
    </source>
</evidence>
<gene>
    <name evidence="2" type="ORF">HOP40_05995</name>
</gene>
<dbReference type="CDD" id="cd00531">
    <property type="entry name" value="NTF2_like"/>
    <property type="match status" value="1"/>
</dbReference>
<dbReference type="KEGG" id="pbro:HOP40_05995"/>
<proteinExistence type="predicted"/>
<feature type="domain" description="SnoaL-like" evidence="1">
    <location>
        <begin position="4"/>
        <end position="128"/>
    </location>
</feature>
<dbReference type="Proteomes" id="UP000505377">
    <property type="component" value="Chromosome"/>
</dbReference>
<accession>A0A6M6JBU2</accession>
<dbReference type="SUPFAM" id="SSF54427">
    <property type="entry name" value="NTF2-like"/>
    <property type="match status" value="1"/>
</dbReference>
<dbReference type="AlphaFoldDB" id="A0A6M6JBU2"/>
<protein>
    <submittedName>
        <fullName evidence="2">Nuclear transport factor 2 family protein</fullName>
    </submittedName>
</protein>
<dbReference type="InterPro" id="IPR037401">
    <property type="entry name" value="SnoaL-like"/>
</dbReference>
<dbReference type="RefSeq" id="WP_172155429.1">
    <property type="nucleotide sequence ID" value="NZ_CP053564.1"/>
</dbReference>
<sequence>MSDRATDIQQIMNATYVYARGLDLFRPEEAVSAYTDDAYWDATAVGLKRFEGREEVLGFFTSDAETMAEQYHLITNHVIEFDGPDAAHGTNYVLAEGSTKSGASIKAAALNEDTYRRVGDRWLISGRTISPLTAPQMEGFDA</sequence>
<reference evidence="2 3" key="1">
    <citation type="submission" date="2020-05" db="EMBL/GenBank/DDBJ databases">
        <authorList>
            <person name="Mo P."/>
        </authorList>
    </citation>
    <scope>NUCLEOTIDE SEQUENCE [LARGE SCALE GENOMIC DNA]</scope>
    <source>
        <strain evidence="2 3">Gen01</strain>
    </source>
</reference>